<dbReference type="eggNOG" id="COG1611">
    <property type="taxonomic scope" value="Bacteria"/>
</dbReference>
<dbReference type="STRING" id="589865.DaAHT2_0217"/>
<name>D6Z6G9_DESAT</name>
<organism evidence="3 4">
    <name type="scientific">Desulfurivibrio alkaliphilus (strain DSM 19089 / UNIQEM U267 / AHT2)</name>
    <dbReference type="NCBI Taxonomy" id="589865"/>
    <lineage>
        <taxon>Bacteria</taxon>
        <taxon>Pseudomonadati</taxon>
        <taxon>Thermodesulfobacteriota</taxon>
        <taxon>Desulfobulbia</taxon>
        <taxon>Desulfobulbales</taxon>
        <taxon>Desulfobulbaceae</taxon>
        <taxon>Desulfurivibrio</taxon>
    </lineage>
</organism>
<evidence type="ECO:0000256" key="1">
    <source>
        <dbReference type="ARBA" id="ARBA00000274"/>
    </source>
</evidence>
<dbReference type="GO" id="GO:0005829">
    <property type="term" value="C:cytosol"/>
    <property type="evidence" value="ECO:0007669"/>
    <property type="project" value="TreeGrafter"/>
</dbReference>
<dbReference type="RefSeq" id="WP_013162459.1">
    <property type="nucleotide sequence ID" value="NC_014216.1"/>
</dbReference>
<accession>D6Z6G9</accession>
<dbReference type="HOGENOM" id="CLU_058336_0_4_7"/>
<dbReference type="Pfam" id="PF03641">
    <property type="entry name" value="Lysine_decarbox"/>
    <property type="match status" value="1"/>
</dbReference>
<reference evidence="4" key="1">
    <citation type="submission" date="2010-02" db="EMBL/GenBank/DDBJ databases">
        <title>Complete sequence of Desulfurivibrio alkaliphilus AHT2.</title>
        <authorList>
            <consortium name="US DOE Joint Genome Institute"/>
            <person name="Pitluck S."/>
            <person name="Chertkov O."/>
            <person name="Detter J.C."/>
            <person name="Han C."/>
            <person name="Tapia R."/>
            <person name="Larimer F."/>
            <person name="Land M."/>
            <person name="Hauser L."/>
            <person name="Kyrpides N."/>
            <person name="Mikhailova N."/>
            <person name="Sorokin D.Y."/>
            <person name="Muyzer G."/>
            <person name="Woyke T."/>
        </authorList>
    </citation>
    <scope>NUCLEOTIDE SEQUENCE [LARGE SCALE GENOMIC DNA]</scope>
    <source>
        <strain evidence="4">DSM 19089 / UNIQEM U267 / AHT2</strain>
    </source>
</reference>
<protein>
    <recommendedName>
        <fullName evidence="2">Cytokinin riboside 5'-monophosphate phosphoribohydrolase</fullName>
        <ecNumber evidence="2">3.2.2.n1</ecNumber>
    </recommendedName>
</protein>
<dbReference type="PANTHER" id="PTHR43393:SF3">
    <property type="entry name" value="LYSINE DECARBOXYLASE-LIKE PROTEIN"/>
    <property type="match status" value="1"/>
</dbReference>
<dbReference type="InParanoid" id="D6Z6G9"/>
<evidence type="ECO:0000256" key="2">
    <source>
        <dbReference type="RuleBase" id="RU363015"/>
    </source>
</evidence>
<dbReference type="SUPFAM" id="SSF102405">
    <property type="entry name" value="MCP/YpsA-like"/>
    <property type="match status" value="1"/>
</dbReference>
<keyword evidence="2" id="KW-0203">Cytokinin biosynthesis</keyword>
<dbReference type="Proteomes" id="UP000001508">
    <property type="component" value="Chromosome"/>
</dbReference>
<dbReference type="Gene3D" id="3.40.50.450">
    <property type="match status" value="1"/>
</dbReference>
<evidence type="ECO:0000313" key="3">
    <source>
        <dbReference type="EMBL" id="ADH84928.1"/>
    </source>
</evidence>
<dbReference type="InterPro" id="IPR031100">
    <property type="entry name" value="LOG_fam"/>
</dbReference>
<comment type="catalytic activity">
    <reaction evidence="1">
        <text>AMP + H2O = D-ribose 5-phosphate + adenine</text>
        <dbReference type="Rhea" id="RHEA:20129"/>
        <dbReference type="ChEBI" id="CHEBI:15377"/>
        <dbReference type="ChEBI" id="CHEBI:16708"/>
        <dbReference type="ChEBI" id="CHEBI:78346"/>
        <dbReference type="ChEBI" id="CHEBI:456215"/>
        <dbReference type="EC" id="3.2.2.4"/>
    </reaction>
</comment>
<dbReference type="EMBL" id="CP001940">
    <property type="protein sequence ID" value="ADH84928.1"/>
    <property type="molecule type" value="Genomic_DNA"/>
</dbReference>
<dbReference type="GO" id="GO:0009691">
    <property type="term" value="P:cytokinin biosynthetic process"/>
    <property type="evidence" value="ECO:0007669"/>
    <property type="project" value="UniProtKB-UniRule"/>
</dbReference>
<dbReference type="InterPro" id="IPR005269">
    <property type="entry name" value="LOG"/>
</dbReference>
<keyword evidence="2" id="KW-0378">Hydrolase</keyword>
<dbReference type="PANTHER" id="PTHR43393">
    <property type="entry name" value="CYTOKININ RIBOSIDE 5'-MONOPHOSPHATE PHOSPHORIBOHYDROLASE"/>
    <property type="match status" value="1"/>
</dbReference>
<sequence>MMKITRAGVVDERQQYSLDNFKAGDSWRMFRILGEFVDGFDTLSSVGRPAVSIFGSARTPMEDKYFELADKIAYELAMAGYAVITGGGHGIMGAANRGAAKADGISIGLNINLPFEQEPNGFANVPLHFKYFFVRKVMFIKYSMAFIGMPGGFGTLDELFESLTLMQTRRIKAFPVILVGSEFWGGLVDWIKEQLLVTGKIDPDDMLYFQVMDDPAEVVKYIKRTVVL</sequence>
<dbReference type="NCBIfam" id="TIGR00730">
    <property type="entry name" value="Rossman fold protein, TIGR00730 family"/>
    <property type="match status" value="1"/>
</dbReference>
<proteinExistence type="inferred from homology"/>
<dbReference type="KEGG" id="dak:DaAHT2_0217"/>
<gene>
    <name evidence="3" type="ordered locus">DaAHT2_0217</name>
</gene>
<keyword evidence="4" id="KW-1185">Reference proteome</keyword>
<evidence type="ECO:0000313" key="4">
    <source>
        <dbReference type="Proteomes" id="UP000001508"/>
    </source>
</evidence>
<dbReference type="EC" id="3.2.2.n1" evidence="2"/>
<dbReference type="GO" id="GO:0008714">
    <property type="term" value="F:AMP nucleosidase activity"/>
    <property type="evidence" value="ECO:0007669"/>
    <property type="project" value="UniProtKB-EC"/>
</dbReference>
<dbReference type="InterPro" id="IPR052341">
    <property type="entry name" value="LOG_family_nucleotidases"/>
</dbReference>
<comment type="similarity">
    <text evidence="2">Belongs to the LOG family.</text>
</comment>
<dbReference type="AlphaFoldDB" id="D6Z6G9"/>